<name>A0A6P7U7I3_9MOLL</name>
<evidence type="ECO:0000256" key="2">
    <source>
        <dbReference type="ARBA" id="ARBA00023295"/>
    </source>
</evidence>
<dbReference type="Gene3D" id="3.10.50.10">
    <property type="match status" value="1"/>
</dbReference>
<evidence type="ECO:0000256" key="4">
    <source>
        <dbReference type="RuleBase" id="RU004453"/>
    </source>
</evidence>
<dbReference type="GO" id="GO:0004568">
    <property type="term" value="F:chitinase activity"/>
    <property type="evidence" value="ECO:0007669"/>
    <property type="project" value="UniProtKB-ARBA"/>
</dbReference>
<dbReference type="InterPro" id="IPR050314">
    <property type="entry name" value="Glycosyl_Hydrlase_18"/>
</dbReference>
<proteinExistence type="inferred from homology"/>
<dbReference type="Proteomes" id="UP000515154">
    <property type="component" value="Unplaced"/>
</dbReference>
<dbReference type="AlphaFoldDB" id="A0A6P7U7I3"/>
<reference evidence="7" key="1">
    <citation type="submission" date="2025-08" db="UniProtKB">
        <authorList>
            <consortium name="RefSeq"/>
        </authorList>
    </citation>
    <scope>IDENTIFICATION</scope>
</reference>
<dbReference type="RefSeq" id="XP_029657337.1">
    <property type="nucleotide sequence ID" value="XM_029801477.1"/>
</dbReference>
<dbReference type="PROSITE" id="PS51910">
    <property type="entry name" value="GH18_2"/>
    <property type="match status" value="1"/>
</dbReference>
<dbReference type="GO" id="GO:0006032">
    <property type="term" value="P:chitin catabolic process"/>
    <property type="evidence" value="ECO:0007669"/>
    <property type="project" value="UniProtKB-ARBA"/>
</dbReference>
<evidence type="ECO:0000256" key="1">
    <source>
        <dbReference type="ARBA" id="ARBA00022801"/>
    </source>
</evidence>
<protein>
    <submittedName>
        <fullName evidence="7">Acidic mammalian chitinase-like</fullName>
    </submittedName>
</protein>
<dbReference type="SUPFAM" id="SSF51445">
    <property type="entry name" value="(Trans)glycosidases"/>
    <property type="match status" value="1"/>
</dbReference>
<feature type="domain" description="GH18" evidence="5">
    <location>
        <begin position="13"/>
        <end position="309"/>
    </location>
</feature>
<dbReference type="InterPro" id="IPR001579">
    <property type="entry name" value="Glyco_hydro_18_chit_AS"/>
</dbReference>
<dbReference type="GO" id="GO:0008061">
    <property type="term" value="F:chitin binding"/>
    <property type="evidence" value="ECO:0007669"/>
    <property type="project" value="InterPro"/>
</dbReference>
<dbReference type="PANTHER" id="PTHR11177">
    <property type="entry name" value="CHITINASE"/>
    <property type="match status" value="1"/>
</dbReference>
<accession>A0A6P7U7I3</accession>
<dbReference type="InterPro" id="IPR017853">
    <property type="entry name" value="GH"/>
</dbReference>
<dbReference type="InterPro" id="IPR029070">
    <property type="entry name" value="Chitinase_insertion_sf"/>
</dbReference>
<evidence type="ECO:0000256" key="3">
    <source>
        <dbReference type="RuleBase" id="RU000489"/>
    </source>
</evidence>
<keyword evidence="2 3" id="KW-0326">Glycosidase</keyword>
<evidence type="ECO:0000313" key="6">
    <source>
        <dbReference type="Proteomes" id="UP000515154"/>
    </source>
</evidence>
<dbReference type="KEGG" id="osn:115231455"/>
<evidence type="ECO:0000313" key="7">
    <source>
        <dbReference type="RefSeq" id="XP_029657337.1"/>
    </source>
</evidence>
<keyword evidence="1 3" id="KW-0378">Hydrolase</keyword>
<dbReference type="GO" id="GO:0005975">
    <property type="term" value="P:carbohydrate metabolic process"/>
    <property type="evidence" value="ECO:0007669"/>
    <property type="project" value="InterPro"/>
</dbReference>
<dbReference type="Pfam" id="PF00704">
    <property type="entry name" value="Glyco_hydro_18"/>
    <property type="match status" value="1"/>
</dbReference>
<dbReference type="SMART" id="SM00636">
    <property type="entry name" value="Glyco_18"/>
    <property type="match status" value="1"/>
</dbReference>
<dbReference type="PROSITE" id="PS01095">
    <property type="entry name" value="GH18_1"/>
    <property type="match status" value="1"/>
</dbReference>
<dbReference type="InterPro" id="IPR001223">
    <property type="entry name" value="Glyco_hydro18_cat"/>
</dbReference>
<organism evidence="6 7">
    <name type="scientific">Octopus sinensis</name>
    <name type="common">East Asian common octopus</name>
    <dbReference type="NCBI Taxonomy" id="2607531"/>
    <lineage>
        <taxon>Eukaryota</taxon>
        <taxon>Metazoa</taxon>
        <taxon>Spiralia</taxon>
        <taxon>Lophotrochozoa</taxon>
        <taxon>Mollusca</taxon>
        <taxon>Cephalopoda</taxon>
        <taxon>Coleoidea</taxon>
        <taxon>Octopodiformes</taxon>
        <taxon>Octopoda</taxon>
        <taxon>Incirrata</taxon>
        <taxon>Octopodidae</taxon>
        <taxon>Octopus</taxon>
    </lineage>
</organism>
<sequence>MPNIQDIYLTVKKLLFCYYTNWAKYRPGGFEFNDNDLANLCTHIIYAFCKIDANNLTLVSSDPKSDLPGGKFVAYILGKYNDYHRITSLKLLNPSLKVLLSVGGFHKMLNEFAFVSSNESNAEKFAKNIKIFLKKYNFDGFDINWEYPLDKKEAYTRLLKAVNKEFRKDLTTYILTAAVSVGMYTVQKSYEIKEISKLNIHIFTIRYLDYINLMTYHFYGISSNTVGHLTGLYGISDADKLNIDYVIRYWSKNGAPISKMLIGSPSYGHGFRTATKNPKLGDKTIEEFPAGPITKNSGVLAYIEAINSK</sequence>
<gene>
    <name evidence="7" type="primary">LOC115231455</name>
</gene>
<dbReference type="Gene3D" id="3.20.20.80">
    <property type="entry name" value="Glycosidases"/>
    <property type="match status" value="1"/>
</dbReference>
<dbReference type="PANTHER" id="PTHR11177:SF317">
    <property type="entry name" value="CHITINASE 12-RELATED"/>
    <property type="match status" value="1"/>
</dbReference>
<keyword evidence="6" id="KW-1185">Reference proteome</keyword>
<comment type="similarity">
    <text evidence="4">Belongs to the glycosyl hydrolase 18 family.</text>
</comment>
<evidence type="ECO:0000259" key="5">
    <source>
        <dbReference type="PROSITE" id="PS51910"/>
    </source>
</evidence>
<dbReference type="InterPro" id="IPR011583">
    <property type="entry name" value="Chitinase_II/V-like_cat"/>
</dbReference>
<dbReference type="GO" id="GO:0005576">
    <property type="term" value="C:extracellular region"/>
    <property type="evidence" value="ECO:0007669"/>
    <property type="project" value="TreeGrafter"/>
</dbReference>